<dbReference type="EMBL" id="BK015887">
    <property type="protein sequence ID" value="DAD71773.1"/>
    <property type="molecule type" value="Genomic_DNA"/>
</dbReference>
<evidence type="ECO:0000313" key="1">
    <source>
        <dbReference type="EMBL" id="DAD71773.1"/>
    </source>
</evidence>
<proteinExistence type="predicted"/>
<name>A0A8S5LNZ7_9CAUD</name>
<organism evidence="1">
    <name type="scientific">Siphoviridae sp. cto6l14</name>
    <dbReference type="NCBI Taxonomy" id="2827590"/>
    <lineage>
        <taxon>Viruses</taxon>
        <taxon>Duplodnaviria</taxon>
        <taxon>Heunggongvirae</taxon>
        <taxon>Uroviricota</taxon>
        <taxon>Caudoviricetes</taxon>
    </lineage>
</organism>
<sequence length="48" mass="5664">MKCFIYAFKEFSIEFSHFFAVLTAGRHIRTVSLCDCNFFGIQCRNFCN</sequence>
<accession>A0A8S5LNZ7</accession>
<reference evidence="1" key="1">
    <citation type="journal article" date="2021" name="Proc. Natl. Acad. Sci. U.S.A.">
        <title>A Catalog of Tens of Thousands of Viruses from Human Metagenomes Reveals Hidden Associations with Chronic Diseases.</title>
        <authorList>
            <person name="Tisza M.J."/>
            <person name="Buck C.B."/>
        </authorList>
    </citation>
    <scope>NUCLEOTIDE SEQUENCE</scope>
    <source>
        <strain evidence="1">Cto6l14</strain>
    </source>
</reference>
<protein>
    <submittedName>
        <fullName evidence="1">Uncharacterized protein</fullName>
    </submittedName>
</protein>